<comment type="caution">
    <text evidence="1">The sequence shown here is derived from an EMBL/GenBank/DDBJ whole genome shotgun (WGS) entry which is preliminary data.</text>
</comment>
<organism evidence="1 2">
    <name type="scientific">Hymenobacter antarcticus</name>
    <dbReference type="NCBI Taxonomy" id="486270"/>
    <lineage>
        <taxon>Bacteria</taxon>
        <taxon>Pseudomonadati</taxon>
        <taxon>Bacteroidota</taxon>
        <taxon>Cytophagia</taxon>
        <taxon>Cytophagales</taxon>
        <taxon>Hymenobacteraceae</taxon>
        <taxon>Hymenobacter</taxon>
    </lineage>
</organism>
<dbReference type="Pfam" id="PF01289">
    <property type="entry name" value="Thiol_cytolysin"/>
    <property type="match status" value="1"/>
</dbReference>
<evidence type="ECO:0000313" key="1">
    <source>
        <dbReference type="EMBL" id="GAA3984548.1"/>
    </source>
</evidence>
<dbReference type="InterPro" id="IPR036359">
    <property type="entry name" value="Thiol_cytolysin_sf"/>
</dbReference>
<gene>
    <name evidence="1" type="ORF">GCM10022407_31950</name>
</gene>
<dbReference type="InterPro" id="IPR001869">
    <property type="entry name" value="Thiol_cytolysin"/>
</dbReference>
<name>A0ABP7QLF9_9BACT</name>
<dbReference type="RefSeq" id="WP_345125902.1">
    <property type="nucleotide sequence ID" value="NZ_BAABDI010000026.1"/>
</dbReference>
<evidence type="ECO:0008006" key="3">
    <source>
        <dbReference type="Google" id="ProtNLM"/>
    </source>
</evidence>
<evidence type="ECO:0000313" key="2">
    <source>
        <dbReference type="Proteomes" id="UP001501556"/>
    </source>
</evidence>
<dbReference type="Gene3D" id="3.90.840.10">
    <property type="entry name" value="Thiol-activated cytolysin superfamily/Thiol-activated cytolysin, alpha-beta domain"/>
    <property type="match status" value="1"/>
</dbReference>
<dbReference type="InterPro" id="IPR036363">
    <property type="entry name" value="Thiol_cytolysin_ab_sf"/>
</dbReference>
<protein>
    <recommendedName>
        <fullName evidence="3">Thiol-activated cytolysin</fullName>
    </recommendedName>
</protein>
<accession>A0ABP7QLF9</accession>
<proteinExistence type="predicted"/>
<reference evidence="2" key="1">
    <citation type="journal article" date="2019" name="Int. J. Syst. Evol. Microbiol.">
        <title>The Global Catalogue of Microorganisms (GCM) 10K type strain sequencing project: providing services to taxonomists for standard genome sequencing and annotation.</title>
        <authorList>
            <consortium name="The Broad Institute Genomics Platform"/>
            <consortium name="The Broad Institute Genome Sequencing Center for Infectious Disease"/>
            <person name="Wu L."/>
            <person name="Ma J."/>
        </authorList>
    </citation>
    <scope>NUCLEOTIDE SEQUENCE [LARGE SCALE GENOMIC DNA]</scope>
    <source>
        <strain evidence="2">JCM 17217</strain>
    </source>
</reference>
<dbReference type="PRINTS" id="PR01400">
    <property type="entry name" value="TACYTOLYSIN"/>
</dbReference>
<dbReference type="SUPFAM" id="SSF56978">
    <property type="entry name" value="Perfringolysin"/>
    <property type="match status" value="1"/>
</dbReference>
<dbReference type="EMBL" id="BAABDI010000026">
    <property type="protein sequence ID" value="GAA3984548.1"/>
    <property type="molecule type" value="Genomic_DNA"/>
</dbReference>
<dbReference type="Gene3D" id="3.30.1040.20">
    <property type="match status" value="1"/>
</dbReference>
<dbReference type="Gene3D" id="3.40.30.40">
    <property type="entry name" value="Perfringolysin"/>
    <property type="match status" value="1"/>
</dbReference>
<keyword evidence="2" id="KW-1185">Reference proteome</keyword>
<sequence>MKTASYNFLTLLGLLICIVLDTEGKPKPRYRVPRTKVQQALVKDEKKLLSQKTINTPTEKCEIKEMEWSPGKAETILLDPQSDIIYPGCVLDAASLQDGRYTEIIGARKPIKLSTSLAITKIGAAPVNNPKNSSVRQGIRSIINSAINGRNPAQTTISCVEIFSKEHLGLVLQGKYSAGFGNVEAAYNFDREDVKSRYLLDVTQVYYTIDVDAIGPYGFFDYKPHGPVDYSPVYISSVKYGRRIMVIMETDRSIQGQAASIKAEFSSFAASGSFSANSLVEKLFDEKSVNILAMGGNPNAPFEILRAVARKASLHDILINGAIWGPNDQGVPLAYTLKHCTDGSIFTLVQSGKYTSRTCTMKQTEEYSLELSDIVKLCATPDGGEDREFDGEGPDLDFRLDIFNEGNNVYANISCNWTQSENGNTHCSVYKNRVLIGKVPDNYAVLDIKSTKVASYKGKLKGHGSHAIERNIMSEPTGPVRILSIIGDTPDDDDPWVGDCGSEHTQIQKISFFPIIVSVRNKDV</sequence>
<dbReference type="Proteomes" id="UP001501556">
    <property type="component" value="Unassembled WGS sequence"/>
</dbReference>